<dbReference type="Proteomes" id="UP000504603">
    <property type="component" value="Unplaced"/>
</dbReference>
<dbReference type="GeneID" id="111015936"/>
<reference evidence="3" key="1">
    <citation type="submission" date="2025-08" db="UniProtKB">
        <authorList>
            <consortium name="RefSeq"/>
        </authorList>
    </citation>
    <scope>IDENTIFICATION</scope>
</reference>
<protein>
    <submittedName>
        <fullName evidence="3">Uncharacterized protein LOC111015936</fullName>
    </submittedName>
</protein>
<sequence>MAVRAVAISPSHGGFPPQGWNASRLGRRSNYRVSAKAAASGEEREDGGGKERKKSLFSSVTEALDFSQVRSSRDAELLEDARQATRSGGRMTREQYGALRRKIGGTYKDFFKSYIEVDGQYVEEGWVDKTCKVCKKDTRGEARQVDKLGTYVHVACLENSNSSSGNFFSKFFSK</sequence>
<evidence type="ECO:0000313" key="2">
    <source>
        <dbReference type="Proteomes" id="UP000504603"/>
    </source>
</evidence>
<evidence type="ECO:0000313" key="3">
    <source>
        <dbReference type="RefSeq" id="XP_022146826.1"/>
    </source>
</evidence>
<dbReference type="GO" id="GO:0045893">
    <property type="term" value="P:positive regulation of DNA-templated transcription"/>
    <property type="evidence" value="ECO:0007669"/>
    <property type="project" value="TreeGrafter"/>
</dbReference>
<gene>
    <name evidence="3" type="primary">LOC111015936</name>
</gene>
<dbReference type="OrthoDB" id="5845at2759"/>
<dbReference type="AlphaFoldDB" id="A0A6J1D0J3"/>
<keyword evidence="2" id="KW-1185">Reference proteome</keyword>
<accession>A0A6J1D0J3</accession>
<organism evidence="2 3">
    <name type="scientific">Momordica charantia</name>
    <name type="common">Bitter gourd</name>
    <name type="synonym">Balsam pear</name>
    <dbReference type="NCBI Taxonomy" id="3673"/>
    <lineage>
        <taxon>Eukaryota</taxon>
        <taxon>Viridiplantae</taxon>
        <taxon>Streptophyta</taxon>
        <taxon>Embryophyta</taxon>
        <taxon>Tracheophyta</taxon>
        <taxon>Spermatophyta</taxon>
        <taxon>Magnoliopsida</taxon>
        <taxon>eudicotyledons</taxon>
        <taxon>Gunneridae</taxon>
        <taxon>Pentapetalae</taxon>
        <taxon>rosids</taxon>
        <taxon>fabids</taxon>
        <taxon>Cucurbitales</taxon>
        <taxon>Cucurbitaceae</taxon>
        <taxon>Momordiceae</taxon>
        <taxon>Momordica</taxon>
    </lineage>
</organism>
<dbReference type="PANTHER" id="PTHR36771">
    <property type="entry name" value="POTASSIUM TRANSPORTER"/>
    <property type="match status" value="1"/>
</dbReference>
<proteinExistence type="predicted"/>
<name>A0A6J1D0J3_MOMCH</name>
<dbReference type="PANTHER" id="PTHR36771:SF2">
    <property type="entry name" value="POTASSIUM TRANSPORTER"/>
    <property type="match status" value="1"/>
</dbReference>
<feature type="region of interest" description="Disordered" evidence="1">
    <location>
        <begin position="1"/>
        <end position="54"/>
    </location>
</feature>
<dbReference type="RefSeq" id="XP_022146826.1">
    <property type="nucleotide sequence ID" value="XM_022291134.1"/>
</dbReference>
<dbReference type="KEGG" id="mcha:111015936"/>
<dbReference type="GO" id="GO:0009658">
    <property type="term" value="P:chloroplast organization"/>
    <property type="evidence" value="ECO:0007669"/>
    <property type="project" value="TreeGrafter"/>
</dbReference>
<evidence type="ECO:0000256" key="1">
    <source>
        <dbReference type="SAM" id="MobiDB-lite"/>
    </source>
</evidence>